<accession>B8GB95</accession>
<feature type="domain" description="Histidine kinase/HSP90-like ATPase" evidence="1">
    <location>
        <begin position="18"/>
        <end position="130"/>
    </location>
</feature>
<dbReference type="KEGG" id="cag:Cagg_1826"/>
<evidence type="ECO:0000313" key="2">
    <source>
        <dbReference type="EMBL" id="ACL24723.1"/>
    </source>
</evidence>
<dbReference type="Pfam" id="PF13581">
    <property type="entry name" value="HATPase_c_2"/>
    <property type="match status" value="1"/>
</dbReference>
<dbReference type="GO" id="GO:0004674">
    <property type="term" value="F:protein serine/threonine kinase activity"/>
    <property type="evidence" value="ECO:0007669"/>
    <property type="project" value="UniProtKB-KW"/>
</dbReference>
<keyword evidence="2" id="KW-0723">Serine/threonine-protein kinase</keyword>
<dbReference type="CDD" id="cd16936">
    <property type="entry name" value="HATPase_RsbW-like"/>
    <property type="match status" value="1"/>
</dbReference>
<dbReference type="OrthoDB" id="159434at2"/>
<name>B8GB95_CHLAD</name>
<dbReference type="InterPro" id="IPR036890">
    <property type="entry name" value="HATPase_C_sf"/>
</dbReference>
<organism evidence="2 3">
    <name type="scientific">Chloroflexus aggregans (strain MD-66 / DSM 9485)</name>
    <dbReference type="NCBI Taxonomy" id="326427"/>
    <lineage>
        <taxon>Bacteria</taxon>
        <taxon>Bacillati</taxon>
        <taxon>Chloroflexota</taxon>
        <taxon>Chloroflexia</taxon>
        <taxon>Chloroflexales</taxon>
        <taxon>Chloroflexineae</taxon>
        <taxon>Chloroflexaceae</taxon>
        <taxon>Chloroflexus</taxon>
    </lineage>
</organism>
<dbReference type="Gene3D" id="3.30.565.10">
    <property type="entry name" value="Histidine kinase-like ATPase, C-terminal domain"/>
    <property type="match status" value="1"/>
</dbReference>
<protein>
    <submittedName>
        <fullName evidence="2">Anti-sigma regulatory factor, serine/threonine protein kinase</fullName>
    </submittedName>
</protein>
<dbReference type="RefSeq" id="WP_015940582.1">
    <property type="nucleotide sequence ID" value="NC_011831.1"/>
</dbReference>
<dbReference type="InterPro" id="IPR003594">
    <property type="entry name" value="HATPase_dom"/>
</dbReference>
<dbReference type="eggNOG" id="COG2172">
    <property type="taxonomic scope" value="Bacteria"/>
</dbReference>
<reference evidence="2" key="1">
    <citation type="submission" date="2008-12" db="EMBL/GenBank/DDBJ databases">
        <title>Complete sequence of Chloroflexus aggregans DSM 9485.</title>
        <authorList>
            <consortium name="US DOE Joint Genome Institute"/>
            <person name="Lucas S."/>
            <person name="Copeland A."/>
            <person name="Lapidus A."/>
            <person name="Glavina del Rio T."/>
            <person name="Dalin E."/>
            <person name="Tice H."/>
            <person name="Pitluck S."/>
            <person name="Foster B."/>
            <person name="Larimer F."/>
            <person name="Land M."/>
            <person name="Hauser L."/>
            <person name="Kyrpides N."/>
            <person name="Mikhailova N."/>
            <person name="Bryant D."/>
            <person name="Richardson P."/>
        </authorList>
    </citation>
    <scope>NUCLEOTIDE SEQUENCE</scope>
    <source>
        <strain evidence="2">DSM 9485</strain>
    </source>
</reference>
<keyword evidence="2" id="KW-0808">Transferase</keyword>
<dbReference type="SUPFAM" id="SSF55874">
    <property type="entry name" value="ATPase domain of HSP90 chaperone/DNA topoisomerase II/histidine kinase"/>
    <property type="match status" value="1"/>
</dbReference>
<keyword evidence="2" id="KW-0418">Kinase</keyword>
<evidence type="ECO:0000259" key="1">
    <source>
        <dbReference type="Pfam" id="PF13581"/>
    </source>
</evidence>
<dbReference type="Proteomes" id="UP000002508">
    <property type="component" value="Chromosome"/>
</dbReference>
<evidence type="ECO:0000313" key="3">
    <source>
        <dbReference type="Proteomes" id="UP000002508"/>
    </source>
</evidence>
<gene>
    <name evidence="2" type="ordered locus">Cagg_1826</name>
</gene>
<keyword evidence="3" id="KW-1185">Reference proteome</keyword>
<proteinExistence type="predicted"/>
<sequence length="136" mass="15678">MHRIERHYELSPVLAEGIDQLHTALNAFWAEAGVAPEAQIRFSTALAEVVANILQYAVASEAEPIQLRLRCTPHRIEARLVDHGHRWERPESAFALPDDWEERGRGLAIAAAILDRLQYRRLRELNCWRLVLFIHP</sequence>
<dbReference type="AlphaFoldDB" id="B8GB95"/>
<dbReference type="STRING" id="326427.Cagg_1826"/>
<dbReference type="HOGENOM" id="CLU_149864_0_0_0"/>
<dbReference type="EMBL" id="CP001337">
    <property type="protein sequence ID" value="ACL24723.1"/>
    <property type="molecule type" value="Genomic_DNA"/>
</dbReference>